<feature type="transmembrane region" description="Helical" evidence="3">
    <location>
        <begin position="126"/>
        <end position="145"/>
    </location>
</feature>
<feature type="region of interest" description="Disordered" evidence="2">
    <location>
        <begin position="1"/>
        <end position="44"/>
    </location>
</feature>
<feature type="transmembrane region" description="Helical" evidence="3">
    <location>
        <begin position="431"/>
        <end position="450"/>
    </location>
</feature>
<evidence type="ECO:0000313" key="5">
    <source>
        <dbReference type="EMBL" id="WAR04806.1"/>
    </source>
</evidence>
<dbReference type="PANTHER" id="PTHR11360:SF286">
    <property type="entry name" value="GH22266P"/>
    <property type="match status" value="1"/>
</dbReference>
<evidence type="ECO:0000256" key="2">
    <source>
        <dbReference type="SAM" id="MobiDB-lite"/>
    </source>
</evidence>
<keyword evidence="6" id="KW-1185">Reference proteome</keyword>
<dbReference type="PROSITE" id="PS50850">
    <property type="entry name" value="MFS"/>
    <property type="match status" value="1"/>
</dbReference>
<dbReference type="InterPro" id="IPR036259">
    <property type="entry name" value="MFS_trans_sf"/>
</dbReference>
<dbReference type="InterPro" id="IPR011701">
    <property type="entry name" value="MFS"/>
</dbReference>
<organism evidence="5 6">
    <name type="scientific">Mya arenaria</name>
    <name type="common">Soft-shell clam</name>
    <dbReference type="NCBI Taxonomy" id="6604"/>
    <lineage>
        <taxon>Eukaryota</taxon>
        <taxon>Metazoa</taxon>
        <taxon>Spiralia</taxon>
        <taxon>Lophotrochozoa</taxon>
        <taxon>Mollusca</taxon>
        <taxon>Bivalvia</taxon>
        <taxon>Autobranchia</taxon>
        <taxon>Heteroconchia</taxon>
        <taxon>Euheterodonta</taxon>
        <taxon>Imparidentia</taxon>
        <taxon>Neoheterodontei</taxon>
        <taxon>Myida</taxon>
        <taxon>Myoidea</taxon>
        <taxon>Myidae</taxon>
        <taxon>Mya</taxon>
    </lineage>
</organism>
<keyword evidence="3" id="KW-0812">Transmembrane</keyword>
<dbReference type="Gene3D" id="1.20.1250.20">
    <property type="entry name" value="MFS general substrate transporter like domains"/>
    <property type="match status" value="2"/>
</dbReference>
<dbReference type="InterPro" id="IPR020846">
    <property type="entry name" value="MFS_dom"/>
</dbReference>
<proteinExistence type="predicted"/>
<sequence length="624" mass="68148">MGQNRHRREMAKLKAETSDTKTVSNGKASAARDVETGSGNGSCSSGLAPIPPDGGWGWVVTMASFMVGVIVDGICFTFGFFFADFQAYFGSNRSTTASINSVQTGTYLTVGPLVGALVNKFGCRSVAMVGGVVTSVSFFLCTFSPNVETMIVLYGLCGGIGFGLMYLPAIVMVGYYFDKRRALATGIAVCGSGIGSFVFAPLSEYLLSQYSWKGAMWIISAISLNGFVCAALYRPLSYTEEDEGVRSAAEAPEDELGVEVDSRVPLFKPTLNIVKNITPIYRCKSLEACNQKPGDKTAEIARLGHSMFLDAEPRSRKHAKGRHVLKPLERKDIFYSGSIQHLPEYVKAGNEEKFVRSMLHLNEHETDAVKDTKTCAFDCQKVFAEMFDFSLLKSPTFVIYLFSCFLCMIGFFTPFIYLPDITSKYGMSSSQSAWIISTIGIVNTVARILVGYVSDKSWADAILINTVALVIAGVTSMFVPFYRIYAVLIVYAILFGFSIAAFVSLRSIIIVELLGIDKLTSSFGLVVLAQGLSTFVGSPIAGALYDATGDYKASFYLSGTVIAISGLICLPLRRLKRWEVERDKKREEELVQLKHGTETELLKMSNGTGNKQLPFKGGEKPFQN</sequence>
<feature type="transmembrane region" description="Helical" evidence="3">
    <location>
        <begin position="214"/>
        <end position="233"/>
    </location>
</feature>
<comment type="subcellular location">
    <subcellularLocation>
        <location evidence="1">Membrane</location>
        <topology evidence="1">Multi-pass membrane protein</topology>
    </subcellularLocation>
</comment>
<feature type="compositionally biased region" description="Basic and acidic residues" evidence="2">
    <location>
        <begin position="10"/>
        <end position="19"/>
    </location>
</feature>
<protein>
    <submittedName>
        <fullName evidence="5">MOT14-like protein</fullName>
    </submittedName>
</protein>
<dbReference type="PANTHER" id="PTHR11360">
    <property type="entry name" value="MONOCARBOXYLATE TRANSPORTER"/>
    <property type="match status" value="1"/>
</dbReference>
<dbReference type="Pfam" id="PF07690">
    <property type="entry name" value="MFS_1"/>
    <property type="match status" value="2"/>
</dbReference>
<feature type="transmembrane region" description="Helical" evidence="3">
    <location>
        <begin position="462"/>
        <end position="482"/>
    </location>
</feature>
<feature type="transmembrane region" description="Helical" evidence="3">
    <location>
        <begin position="182"/>
        <end position="202"/>
    </location>
</feature>
<dbReference type="EMBL" id="CP111016">
    <property type="protein sequence ID" value="WAR04806.1"/>
    <property type="molecule type" value="Genomic_DNA"/>
</dbReference>
<gene>
    <name evidence="5" type="ORF">MAR_020175</name>
</gene>
<reference evidence="5" key="1">
    <citation type="submission" date="2022-11" db="EMBL/GenBank/DDBJ databases">
        <title>Centuries of genome instability and evolution in soft-shell clam transmissible cancer (bioRxiv).</title>
        <authorList>
            <person name="Hart S.F.M."/>
            <person name="Yonemitsu M.A."/>
            <person name="Giersch R.M."/>
            <person name="Beal B.F."/>
            <person name="Arriagada G."/>
            <person name="Davis B.W."/>
            <person name="Ostrander E.A."/>
            <person name="Goff S.P."/>
            <person name="Metzger M.J."/>
        </authorList>
    </citation>
    <scope>NUCLEOTIDE SEQUENCE</scope>
    <source>
        <strain evidence="5">MELC-2E11</strain>
        <tissue evidence="5">Siphon/mantle</tissue>
    </source>
</reference>
<evidence type="ECO:0000256" key="1">
    <source>
        <dbReference type="ARBA" id="ARBA00004141"/>
    </source>
</evidence>
<feature type="region of interest" description="Disordered" evidence="2">
    <location>
        <begin position="604"/>
        <end position="624"/>
    </location>
</feature>
<evidence type="ECO:0000313" key="6">
    <source>
        <dbReference type="Proteomes" id="UP001164746"/>
    </source>
</evidence>
<dbReference type="InterPro" id="IPR050327">
    <property type="entry name" value="Proton-linked_MCT"/>
</dbReference>
<dbReference type="CDD" id="cd17352">
    <property type="entry name" value="MFS_MCT_SLC16"/>
    <property type="match status" value="1"/>
</dbReference>
<accession>A0ABY7E792</accession>
<evidence type="ECO:0000259" key="4">
    <source>
        <dbReference type="PROSITE" id="PS50850"/>
    </source>
</evidence>
<feature type="transmembrane region" description="Helical" evidence="3">
    <location>
        <begin position="553"/>
        <end position="572"/>
    </location>
</feature>
<feature type="transmembrane region" description="Helical" evidence="3">
    <location>
        <begin position="523"/>
        <end position="541"/>
    </location>
</feature>
<feature type="transmembrane region" description="Helical" evidence="3">
    <location>
        <begin position="397"/>
        <end position="419"/>
    </location>
</feature>
<dbReference type="SUPFAM" id="SSF103473">
    <property type="entry name" value="MFS general substrate transporter"/>
    <property type="match status" value="1"/>
</dbReference>
<feature type="transmembrane region" description="Helical" evidence="3">
    <location>
        <begin position="56"/>
        <end position="83"/>
    </location>
</feature>
<evidence type="ECO:0000256" key="3">
    <source>
        <dbReference type="SAM" id="Phobius"/>
    </source>
</evidence>
<feature type="transmembrane region" description="Helical" evidence="3">
    <location>
        <begin position="488"/>
        <end position="511"/>
    </location>
</feature>
<keyword evidence="3" id="KW-1133">Transmembrane helix</keyword>
<feature type="domain" description="Major facilitator superfamily (MFS) profile" evidence="4">
    <location>
        <begin position="56"/>
        <end position="577"/>
    </location>
</feature>
<name>A0ABY7E792_MYAAR</name>
<keyword evidence="3" id="KW-0472">Membrane</keyword>
<feature type="transmembrane region" description="Helical" evidence="3">
    <location>
        <begin position="151"/>
        <end position="175"/>
    </location>
</feature>
<dbReference type="Proteomes" id="UP001164746">
    <property type="component" value="Chromosome 5"/>
</dbReference>